<gene>
    <name evidence="2" type="ORF">ACFO3D_14080</name>
</gene>
<evidence type="ECO:0000313" key="2">
    <source>
        <dbReference type="EMBL" id="MFC4559324.1"/>
    </source>
</evidence>
<dbReference type="Proteomes" id="UP001595989">
    <property type="component" value="Unassembled WGS sequence"/>
</dbReference>
<feature type="domain" description="NERD" evidence="1">
    <location>
        <begin position="37"/>
        <end position="147"/>
    </location>
</feature>
<protein>
    <submittedName>
        <fullName evidence="2">Nuclease-related domain-containing protein</fullName>
    </submittedName>
</protein>
<proteinExistence type="predicted"/>
<dbReference type="EMBL" id="JBHSFU010000007">
    <property type="protein sequence ID" value="MFC4559324.1"/>
    <property type="molecule type" value="Genomic_DNA"/>
</dbReference>
<dbReference type="Pfam" id="PF08378">
    <property type="entry name" value="NERD"/>
    <property type="match status" value="1"/>
</dbReference>
<keyword evidence="3" id="KW-1185">Reference proteome</keyword>
<accession>A0ABV9DNC0</accession>
<comment type="caution">
    <text evidence="2">The sequence shown here is derived from an EMBL/GenBank/DDBJ whole genome shotgun (WGS) entry which is preliminary data.</text>
</comment>
<dbReference type="RefSeq" id="WP_390297222.1">
    <property type="nucleotide sequence ID" value="NZ_JBHSFU010000007.1"/>
</dbReference>
<reference evidence="3" key="1">
    <citation type="journal article" date="2019" name="Int. J. Syst. Evol. Microbiol.">
        <title>The Global Catalogue of Microorganisms (GCM) 10K type strain sequencing project: providing services to taxonomists for standard genome sequencing and annotation.</title>
        <authorList>
            <consortium name="The Broad Institute Genomics Platform"/>
            <consortium name="The Broad Institute Genome Sequencing Center for Infectious Disease"/>
            <person name="Wu L."/>
            <person name="Ma J."/>
        </authorList>
    </citation>
    <scope>NUCLEOTIDE SEQUENCE [LARGE SCALE GENOMIC DNA]</scope>
    <source>
        <strain evidence="3">CGMCC 4.7426</strain>
    </source>
</reference>
<name>A0ABV9DNC0_9BACI</name>
<sequence>MPFIPRTKPNELIIFELLNRRMNLSSKEKLHFLNLRKGYEGEKQFDSLTEKLQCECLILNDLLLEINNTTFQIDSLVIAFGKVHIYEVKNYEGDFYYEGDKLFKKPRLEVINPLYQLSRSESLLRQSLLSLGSKLQISASVVFINPKFTLYQAPLDKPIIFPTQLTQHMESLNGISSKLTDKDIKVANQLLAANITDSPYNHLPSYDYDNLRKGITCPKCHSYFVSIEKRTCVCPECGEKEPVADAVVRSVNEFKILFPGEKITTNIIYDWCQIVQSKKMIRRILADNFHAVGSSQWTYYE</sequence>
<evidence type="ECO:0000259" key="1">
    <source>
        <dbReference type="PROSITE" id="PS50965"/>
    </source>
</evidence>
<dbReference type="InterPro" id="IPR011528">
    <property type="entry name" value="NERD"/>
</dbReference>
<evidence type="ECO:0000313" key="3">
    <source>
        <dbReference type="Proteomes" id="UP001595989"/>
    </source>
</evidence>
<dbReference type="PROSITE" id="PS50965">
    <property type="entry name" value="NERD"/>
    <property type="match status" value="1"/>
</dbReference>
<organism evidence="2 3">
    <name type="scientific">Virgibacillus kekensis</name>
    <dbReference type="NCBI Taxonomy" id="202261"/>
    <lineage>
        <taxon>Bacteria</taxon>
        <taxon>Bacillati</taxon>
        <taxon>Bacillota</taxon>
        <taxon>Bacilli</taxon>
        <taxon>Bacillales</taxon>
        <taxon>Bacillaceae</taxon>
        <taxon>Virgibacillus</taxon>
    </lineage>
</organism>